<dbReference type="SUPFAM" id="SSF46689">
    <property type="entry name" value="Homeodomain-like"/>
    <property type="match status" value="1"/>
</dbReference>
<dbReference type="InterPro" id="IPR001005">
    <property type="entry name" value="SANT/Myb"/>
</dbReference>
<evidence type="ECO:0000256" key="7">
    <source>
        <dbReference type="SAM" id="MobiDB-lite"/>
    </source>
</evidence>
<evidence type="ECO:0000256" key="1">
    <source>
        <dbReference type="ARBA" id="ARBA00004574"/>
    </source>
</evidence>
<dbReference type="PROSITE" id="PS50090">
    <property type="entry name" value="MYB_LIKE"/>
    <property type="match status" value="1"/>
</dbReference>
<feature type="region of interest" description="Disordered" evidence="7">
    <location>
        <begin position="44"/>
        <end position="70"/>
    </location>
</feature>
<reference evidence="10" key="3">
    <citation type="submission" date="2025-09" db="UniProtKB">
        <authorList>
            <consortium name="Ensembl"/>
        </authorList>
    </citation>
    <scope>IDENTIFICATION</scope>
</reference>
<dbReference type="InterPro" id="IPR017930">
    <property type="entry name" value="Myb_dom"/>
</dbReference>
<protein>
    <submittedName>
        <fullName evidence="10">Uncharacterized protein</fullName>
    </submittedName>
</protein>
<dbReference type="CDD" id="cd11660">
    <property type="entry name" value="SANT_TRF"/>
    <property type="match status" value="1"/>
</dbReference>
<evidence type="ECO:0000256" key="2">
    <source>
        <dbReference type="ARBA" id="ARBA00022454"/>
    </source>
</evidence>
<dbReference type="AlphaFoldDB" id="A0A665SX98"/>
<dbReference type="PROSITE" id="PS51294">
    <property type="entry name" value="HTH_MYB"/>
    <property type="match status" value="1"/>
</dbReference>
<evidence type="ECO:0000256" key="4">
    <source>
        <dbReference type="ARBA" id="ARBA00023125"/>
    </source>
</evidence>
<evidence type="ECO:0000259" key="9">
    <source>
        <dbReference type="PROSITE" id="PS51294"/>
    </source>
</evidence>
<evidence type="ECO:0000256" key="5">
    <source>
        <dbReference type="ARBA" id="ARBA00023242"/>
    </source>
</evidence>
<dbReference type="InParanoid" id="A0A665SX98"/>
<keyword evidence="2" id="KW-0158">Chromosome</keyword>
<evidence type="ECO:0000313" key="10">
    <source>
        <dbReference type="Ensembl" id="ENSENLP00000001850.1"/>
    </source>
</evidence>
<reference evidence="10" key="2">
    <citation type="submission" date="2025-08" db="UniProtKB">
        <authorList>
            <consortium name="Ensembl"/>
        </authorList>
    </citation>
    <scope>IDENTIFICATION</scope>
</reference>
<keyword evidence="11" id="KW-1185">Reference proteome</keyword>
<accession>A0A665SX98</accession>
<evidence type="ECO:0000313" key="11">
    <source>
        <dbReference type="Proteomes" id="UP000472264"/>
    </source>
</evidence>
<dbReference type="PANTHER" id="PTHR46734">
    <property type="entry name" value="TELOMERIC REPEAT-BINDING FACTOR 1 TERF1"/>
    <property type="match status" value="1"/>
</dbReference>
<dbReference type="Proteomes" id="UP000472264">
    <property type="component" value="Chromosome 3"/>
</dbReference>
<reference evidence="10" key="1">
    <citation type="submission" date="2021-04" db="EMBL/GenBank/DDBJ databases">
        <authorList>
            <consortium name="Wellcome Sanger Institute Data Sharing"/>
        </authorList>
    </citation>
    <scope>NUCLEOTIDE SEQUENCE [LARGE SCALE GENOMIC DNA]</scope>
</reference>
<comment type="subcellular location">
    <subcellularLocation>
        <location evidence="1">Chromosome</location>
        <location evidence="1">Telomere</location>
    </subcellularLocation>
</comment>
<proteinExistence type="predicted"/>
<keyword evidence="3" id="KW-0779">Telomere</keyword>
<keyword evidence="4" id="KW-0238">DNA-binding</keyword>
<feature type="domain" description="HTH myb-type" evidence="9">
    <location>
        <begin position="112"/>
        <end position="163"/>
    </location>
</feature>
<feature type="compositionally biased region" description="Polar residues" evidence="7">
    <location>
        <begin position="52"/>
        <end position="62"/>
    </location>
</feature>
<dbReference type="PANTHER" id="PTHR46734:SF1">
    <property type="entry name" value="TELOMERIC REPEAT-BINDING FACTOR 1"/>
    <property type="match status" value="1"/>
</dbReference>
<dbReference type="InterPro" id="IPR052450">
    <property type="entry name" value="TRBD-Containing_Protein"/>
</dbReference>
<dbReference type="Gene3D" id="1.10.10.60">
    <property type="entry name" value="Homeodomain-like"/>
    <property type="match status" value="1"/>
</dbReference>
<dbReference type="GO" id="GO:0003677">
    <property type="term" value="F:DNA binding"/>
    <property type="evidence" value="ECO:0007669"/>
    <property type="project" value="UniProtKB-KW"/>
</dbReference>
<dbReference type="InterPro" id="IPR009057">
    <property type="entry name" value="Homeodomain-like_sf"/>
</dbReference>
<keyword evidence="5" id="KW-0539">Nucleus</keyword>
<evidence type="ECO:0000256" key="3">
    <source>
        <dbReference type="ARBA" id="ARBA00022895"/>
    </source>
</evidence>
<evidence type="ECO:0000259" key="8">
    <source>
        <dbReference type="PROSITE" id="PS50090"/>
    </source>
</evidence>
<evidence type="ECO:0000256" key="6">
    <source>
        <dbReference type="ARBA" id="ARBA00023306"/>
    </source>
</evidence>
<dbReference type="Ensembl" id="ENSENLT00000002020.1">
    <property type="protein sequence ID" value="ENSENLP00000001850.1"/>
    <property type="gene ID" value="ENSENLG00000001028.1"/>
</dbReference>
<dbReference type="Pfam" id="PF00249">
    <property type="entry name" value="Myb_DNA-binding"/>
    <property type="match status" value="1"/>
</dbReference>
<sequence length="164" mass="18499">MLDSAHLTTQCQFVIERLITFVKLLYSSSVTSDGICVVDTSLDSSSNLSSSHPVPQTSSTPQKGPAEEKDPSISKWLSKIDSINFTAKITLLCFGLMFIVAKCKPRLSDLLQKWTESETQQLREGVKKFGEGNWGKIKAYYNFNGRTNVNLKDRWRTMIKLKMV</sequence>
<organism evidence="10 11">
    <name type="scientific">Echeneis naucrates</name>
    <name type="common">Live sharksucker</name>
    <dbReference type="NCBI Taxonomy" id="173247"/>
    <lineage>
        <taxon>Eukaryota</taxon>
        <taxon>Metazoa</taxon>
        <taxon>Chordata</taxon>
        <taxon>Craniata</taxon>
        <taxon>Vertebrata</taxon>
        <taxon>Euteleostomi</taxon>
        <taxon>Actinopterygii</taxon>
        <taxon>Neopterygii</taxon>
        <taxon>Teleostei</taxon>
        <taxon>Neoteleostei</taxon>
        <taxon>Acanthomorphata</taxon>
        <taxon>Carangaria</taxon>
        <taxon>Carangiformes</taxon>
        <taxon>Echeneidae</taxon>
        <taxon>Echeneis</taxon>
    </lineage>
</organism>
<dbReference type="GO" id="GO:0000781">
    <property type="term" value="C:chromosome, telomeric region"/>
    <property type="evidence" value="ECO:0007669"/>
    <property type="project" value="UniProtKB-SubCell"/>
</dbReference>
<dbReference type="GO" id="GO:0005654">
    <property type="term" value="C:nucleoplasm"/>
    <property type="evidence" value="ECO:0007669"/>
    <property type="project" value="UniProtKB-ARBA"/>
</dbReference>
<name>A0A665SX98_ECHNA</name>
<feature type="domain" description="Myb-like" evidence="8">
    <location>
        <begin position="113"/>
        <end position="159"/>
    </location>
</feature>
<keyword evidence="6" id="KW-0131">Cell cycle</keyword>
<dbReference type="FunFam" id="1.10.10.60:FF:000129">
    <property type="entry name" value="Telomeric repeat-binding factor 2"/>
    <property type="match status" value="1"/>
</dbReference>
<dbReference type="SMART" id="SM00717">
    <property type="entry name" value="SANT"/>
    <property type="match status" value="1"/>
</dbReference>